<dbReference type="Pfam" id="PF16363">
    <property type="entry name" value="GDP_Man_Dehyd"/>
    <property type="match status" value="1"/>
</dbReference>
<accession>A0A5C5X286</accession>
<dbReference type="InterPro" id="IPR006368">
    <property type="entry name" value="GDP_Man_deHydtase"/>
</dbReference>
<dbReference type="InterPro" id="IPR036291">
    <property type="entry name" value="NAD(P)-bd_dom_sf"/>
</dbReference>
<evidence type="ECO:0000256" key="2">
    <source>
        <dbReference type="ARBA" id="ARBA00001937"/>
    </source>
</evidence>
<evidence type="ECO:0000256" key="3">
    <source>
        <dbReference type="ARBA" id="ARBA00009263"/>
    </source>
</evidence>
<organism evidence="8 9">
    <name type="scientific">Thalassoglobus neptunius</name>
    <dbReference type="NCBI Taxonomy" id="1938619"/>
    <lineage>
        <taxon>Bacteria</taxon>
        <taxon>Pseudomonadati</taxon>
        <taxon>Planctomycetota</taxon>
        <taxon>Planctomycetia</taxon>
        <taxon>Planctomycetales</taxon>
        <taxon>Planctomycetaceae</taxon>
        <taxon>Thalassoglobus</taxon>
    </lineage>
</organism>
<dbReference type="InterPro" id="IPR016040">
    <property type="entry name" value="NAD(P)-bd_dom"/>
</dbReference>
<evidence type="ECO:0000259" key="7">
    <source>
        <dbReference type="Pfam" id="PF16363"/>
    </source>
</evidence>
<dbReference type="Gene3D" id="3.90.25.10">
    <property type="entry name" value="UDP-galactose 4-epimerase, domain 1"/>
    <property type="match status" value="1"/>
</dbReference>
<name>A0A5C5X286_9PLAN</name>
<evidence type="ECO:0000256" key="6">
    <source>
        <dbReference type="ARBA" id="ARBA00059383"/>
    </source>
</evidence>
<dbReference type="Proteomes" id="UP000317243">
    <property type="component" value="Unassembled WGS sequence"/>
</dbReference>
<dbReference type="Gene3D" id="3.40.50.720">
    <property type="entry name" value="NAD(P)-binding Rossmann-like Domain"/>
    <property type="match status" value="1"/>
</dbReference>
<comment type="caution">
    <text evidence="8">The sequence shown here is derived from an EMBL/GenBank/DDBJ whole genome shotgun (WGS) entry which is preliminary data.</text>
</comment>
<dbReference type="EMBL" id="SIHI01000001">
    <property type="protein sequence ID" value="TWT56940.1"/>
    <property type="molecule type" value="Genomic_DNA"/>
</dbReference>
<comment type="similarity">
    <text evidence="3">Belongs to the NAD(P)-dependent epimerase/dehydratase family. GDP-mannose 4,6-dehydratase subfamily.</text>
</comment>
<evidence type="ECO:0000313" key="9">
    <source>
        <dbReference type="Proteomes" id="UP000317243"/>
    </source>
</evidence>
<sequence>MAKVALITGISGQDGLILAERLIRNGYVVHGTSRHCSTSLVQKVRNFLIQQHSTEEIDQQLRLIESSLLNAEAAKKLIDEVAPDEIYHLAGQSRVGRSFEIPVETFEANTQSTLNLLEAVRKSTSDHKPRFLLAGSAEIFGGSDEALLSETSRYAPRSPYAASKLSAQMLVETYRESYKLFACTAILFNHESLLRTPEFVTGKIAQGVARIALGLDQKLVLGNLNIGRDWGDASDTVEAMRLILSASHPEDFVVATGTWRSLTDFLDAAFRVVGLNWHDYVETSSEFLRPVDTPRLVGDASKLRSKLGWKPRSEFTEMVEQMVRHYLQVERGTASIE</sequence>
<keyword evidence="5 8" id="KW-0456">Lyase</keyword>
<comment type="cofactor">
    <cofactor evidence="2">
        <name>NADP(+)</name>
        <dbReference type="ChEBI" id="CHEBI:58349"/>
    </cofactor>
</comment>
<protein>
    <recommendedName>
        <fullName evidence="4">GDP-mannose 4,6-dehydratase</fullName>
        <ecNumber evidence="4">4.2.1.47</ecNumber>
    </recommendedName>
</protein>
<dbReference type="GO" id="GO:0042351">
    <property type="term" value="P:'de novo' GDP-L-fucose biosynthetic process"/>
    <property type="evidence" value="ECO:0007669"/>
    <property type="project" value="TreeGrafter"/>
</dbReference>
<dbReference type="FunFam" id="3.40.50.720:FF:000924">
    <property type="entry name" value="GDP-mannose 4,6 dehydratase"/>
    <property type="match status" value="1"/>
</dbReference>
<dbReference type="PANTHER" id="PTHR43715:SF1">
    <property type="entry name" value="GDP-MANNOSE 4,6 DEHYDRATASE"/>
    <property type="match status" value="1"/>
</dbReference>
<proteinExistence type="inferred from homology"/>
<dbReference type="PANTHER" id="PTHR43715">
    <property type="entry name" value="GDP-MANNOSE 4,6-DEHYDRATASE"/>
    <property type="match status" value="1"/>
</dbReference>
<comment type="catalytic activity">
    <reaction evidence="1">
        <text>GDP-alpha-D-mannose = GDP-4-dehydro-alpha-D-rhamnose + H2O</text>
        <dbReference type="Rhea" id="RHEA:23820"/>
        <dbReference type="ChEBI" id="CHEBI:15377"/>
        <dbReference type="ChEBI" id="CHEBI:57527"/>
        <dbReference type="ChEBI" id="CHEBI:57964"/>
        <dbReference type="EC" id="4.2.1.47"/>
    </reaction>
</comment>
<dbReference type="AlphaFoldDB" id="A0A5C5X286"/>
<feature type="domain" description="NAD(P)-binding" evidence="7">
    <location>
        <begin position="6"/>
        <end position="322"/>
    </location>
</feature>
<dbReference type="CDD" id="cd05260">
    <property type="entry name" value="GDP_MD_SDR_e"/>
    <property type="match status" value="1"/>
</dbReference>
<evidence type="ECO:0000256" key="5">
    <source>
        <dbReference type="ARBA" id="ARBA00023239"/>
    </source>
</evidence>
<reference evidence="8 9" key="1">
    <citation type="submission" date="2019-02" db="EMBL/GenBank/DDBJ databases">
        <title>Deep-cultivation of Planctomycetes and their phenomic and genomic characterization uncovers novel biology.</title>
        <authorList>
            <person name="Wiegand S."/>
            <person name="Jogler M."/>
            <person name="Boedeker C."/>
            <person name="Pinto D."/>
            <person name="Vollmers J."/>
            <person name="Rivas-Marin E."/>
            <person name="Kohn T."/>
            <person name="Peeters S.H."/>
            <person name="Heuer A."/>
            <person name="Rast P."/>
            <person name="Oberbeckmann S."/>
            <person name="Bunk B."/>
            <person name="Jeske O."/>
            <person name="Meyerdierks A."/>
            <person name="Storesund J.E."/>
            <person name="Kallscheuer N."/>
            <person name="Luecker S."/>
            <person name="Lage O.M."/>
            <person name="Pohl T."/>
            <person name="Merkel B.J."/>
            <person name="Hornburger P."/>
            <person name="Mueller R.-W."/>
            <person name="Bruemmer F."/>
            <person name="Labrenz M."/>
            <person name="Spormann A.M."/>
            <person name="Op Den Camp H."/>
            <person name="Overmann J."/>
            <person name="Amann R."/>
            <person name="Jetten M.S.M."/>
            <person name="Mascher T."/>
            <person name="Medema M.H."/>
            <person name="Devos D.P."/>
            <person name="Kaster A.-K."/>
            <person name="Ovreas L."/>
            <person name="Rohde M."/>
            <person name="Galperin M.Y."/>
            <person name="Jogler C."/>
        </authorList>
    </citation>
    <scope>NUCLEOTIDE SEQUENCE [LARGE SCALE GENOMIC DNA]</scope>
    <source>
        <strain evidence="8 9">KOR42</strain>
    </source>
</reference>
<dbReference type="EC" id="4.2.1.47" evidence="4"/>
<evidence type="ECO:0000256" key="4">
    <source>
        <dbReference type="ARBA" id="ARBA00011989"/>
    </source>
</evidence>
<gene>
    <name evidence="8" type="primary">gmd_1</name>
    <name evidence="8" type="ORF">KOR42_02960</name>
</gene>
<evidence type="ECO:0000256" key="1">
    <source>
        <dbReference type="ARBA" id="ARBA00000188"/>
    </source>
</evidence>
<keyword evidence="9" id="KW-1185">Reference proteome</keyword>
<comment type="function">
    <text evidence="6">Catalyzes the conversion of GDP-D-mannose to GDP-4-dehydro-6-deoxy-D-mannose.</text>
</comment>
<dbReference type="GO" id="GO:0008446">
    <property type="term" value="F:GDP-mannose 4,6-dehydratase activity"/>
    <property type="evidence" value="ECO:0007669"/>
    <property type="project" value="UniProtKB-EC"/>
</dbReference>
<dbReference type="SUPFAM" id="SSF51735">
    <property type="entry name" value="NAD(P)-binding Rossmann-fold domains"/>
    <property type="match status" value="1"/>
</dbReference>
<evidence type="ECO:0000313" key="8">
    <source>
        <dbReference type="EMBL" id="TWT56940.1"/>
    </source>
</evidence>